<name>A0ACC2L4T2_PERAE</name>
<comment type="caution">
    <text evidence="1">The sequence shown here is derived from an EMBL/GenBank/DDBJ whole genome shotgun (WGS) entry which is preliminary data.</text>
</comment>
<organism evidence="1 2">
    <name type="scientific">Persea americana</name>
    <name type="common">Avocado</name>
    <dbReference type="NCBI Taxonomy" id="3435"/>
    <lineage>
        <taxon>Eukaryota</taxon>
        <taxon>Viridiplantae</taxon>
        <taxon>Streptophyta</taxon>
        <taxon>Embryophyta</taxon>
        <taxon>Tracheophyta</taxon>
        <taxon>Spermatophyta</taxon>
        <taxon>Magnoliopsida</taxon>
        <taxon>Magnoliidae</taxon>
        <taxon>Laurales</taxon>
        <taxon>Lauraceae</taxon>
        <taxon>Persea</taxon>
    </lineage>
</organism>
<reference evidence="1 2" key="1">
    <citation type="journal article" date="2022" name="Hortic Res">
        <title>A haplotype resolved chromosomal level avocado genome allows analysis of novel avocado genes.</title>
        <authorList>
            <person name="Nath O."/>
            <person name="Fletcher S.J."/>
            <person name="Hayward A."/>
            <person name="Shaw L.M."/>
            <person name="Masouleh A.K."/>
            <person name="Furtado A."/>
            <person name="Henry R.J."/>
            <person name="Mitter N."/>
        </authorList>
    </citation>
    <scope>NUCLEOTIDE SEQUENCE [LARGE SCALE GENOMIC DNA]</scope>
    <source>
        <strain evidence="2">cv. Hass</strain>
    </source>
</reference>
<proteinExistence type="predicted"/>
<accession>A0ACC2L4T2</accession>
<dbReference type="Proteomes" id="UP001234297">
    <property type="component" value="Chromosome 6"/>
</dbReference>
<protein>
    <submittedName>
        <fullName evidence="1">Uncharacterized protein</fullName>
    </submittedName>
</protein>
<sequence length="128" mass="13831">MAQLLLLCFIFVHVSSSLASATGWFEPSPMVRIYPGPKGLIGSDPPATHGSMSQESWDEPESAEAPEIRRLGQHHLHHHSTDKSIAGAGLILGGLVTAIFAVIICYIRVTKRKNGVCRDPGQVSAFKK</sequence>
<keyword evidence="2" id="KW-1185">Reference proteome</keyword>
<gene>
    <name evidence="1" type="ORF">MRB53_021404</name>
</gene>
<dbReference type="EMBL" id="CM056814">
    <property type="protein sequence ID" value="KAJ8628097.1"/>
    <property type="molecule type" value="Genomic_DNA"/>
</dbReference>
<evidence type="ECO:0000313" key="2">
    <source>
        <dbReference type="Proteomes" id="UP001234297"/>
    </source>
</evidence>
<evidence type="ECO:0000313" key="1">
    <source>
        <dbReference type="EMBL" id="KAJ8628097.1"/>
    </source>
</evidence>